<dbReference type="SUPFAM" id="SSF55486">
    <property type="entry name" value="Metalloproteases ('zincins'), catalytic domain"/>
    <property type="match status" value="1"/>
</dbReference>
<evidence type="ECO:0000313" key="9">
    <source>
        <dbReference type="Proteomes" id="UP000035740"/>
    </source>
</evidence>
<dbReference type="Pfam" id="PF01432">
    <property type="entry name" value="Peptidase_M3"/>
    <property type="match status" value="1"/>
</dbReference>
<proteinExistence type="inferred from homology"/>
<feature type="domain" description="Peptidase M3A/M3B catalytic" evidence="7">
    <location>
        <begin position="9"/>
        <end position="86"/>
    </location>
</feature>
<evidence type="ECO:0000256" key="6">
    <source>
        <dbReference type="RuleBase" id="RU003435"/>
    </source>
</evidence>
<evidence type="ECO:0000256" key="1">
    <source>
        <dbReference type="ARBA" id="ARBA00022670"/>
    </source>
</evidence>
<keyword evidence="1 6" id="KW-0645">Protease</keyword>
<dbReference type="Gramene" id="KMS64669">
    <property type="protein sequence ID" value="KMS64669"/>
    <property type="gene ID" value="BVRB_017890"/>
</dbReference>
<comment type="cofactor">
    <cofactor evidence="6">
        <name>Zn(2+)</name>
        <dbReference type="ChEBI" id="CHEBI:29105"/>
    </cofactor>
    <text evidence="6">Binds 1 zinc ion.</text>
</comment>
<accession>A0A0J7YLY5</accession>
<protein>
    <recommendedName>
        <fullName evidence="7">Peptidase M3A/M3B catalytic domain-containing protein</fullName>
    </recommendedName>
</protein>
<evidence type="ECO:0000256" key="3">
    <source>
        <dbReference type="ARBA" id="ARBA00022801"/>
    </source>
</evidence>
<reference evidence="8 9" key="1">
    <citation type="journal article" date="2014" name="Nature">
        <title>The genome of the recently domesticated crop plant sugar beet (Beta vulgaris).</title>
        <authorList>
            <person name="Dohm J.C."/>
            <person name="Minoche A.E."/>
            <person name="Holtgrawe D."/>
            <person name="Capella-Gutierrez S."/>
            <person name="Zakrzewski F."/>
            <person name="Tafer H."/>
            <person name="Rupp O."/>
            <person name="Sorensen T.R."/>
            <person name="Stracke R."/>
            <person name="Reinhardt R."/>
            <person name="Goesmann A."/>
            <person name="Kraft T."/>
            <person name="Schulz B."/>
            <person name="Stadler P.F."/>
            <person name="Schmidt T."/>
            <person name="Gabaldon T."/>
            <person name="Lehrach H."/>
            <person name="Weisshaar B."/>
            <person name="Himmelbauer H."/>
        </authorList>
    </citation>
    <scope>NUCLEOTIDE SEQUENCE [LARGE SCALE GENOMIC DNA]</scope>
    <source>
        <tissue evidence="8">Taproot</tissue>
    </source>
</reference>
<keyword evidence="4 6" id="KW-0862">Zinc</keyword>
<evidence type="ECO:0000259" key="7">
    <source>
        <dbReference type="Pfam" id="PF01432"/>
    </source>
</evidence>
<dbReference type="InterPro" id="IPR001567">
    <property type="entry name" value="Pept_M3A_M3B_dom"/>
</dbReference>
<keyword evidence="3 6" id="KW-0378">Hydrolase</keyword>
<evidence type="ECO:0000313" key="8">
    <source>
        <dbReference type="EMBL" id="KMS64669.1"/>
    </source>
</evidence>
<dbReference type="Gene3D" id="1.10.1370.40">
    <property type="match status" value="1"/>
</dbReference>
<dbReference type="GO" id="GO:0004222">
    <property type="term" value="F:metalloendopeptidase activity"/>
    <property type="evidence" value="ECO:0007669"/>
    <property type="project" value="InterPro"/>
</dbReference>
<evidence type="ECO:0000256" key="5">
    <source>
        <dbReference type="ARBA" id="ARBA00023049"/>
    </source>
</evidence>
<comment type="similarity">
    <text evidence="6">Belongs to the peptidase M3 family.</text>
</comment>
<sequence>MGLSFAQIPAIPLDKLLSGFNAIITNLFGIQIKRCPLNNVESDSFKNQLQKFLVLDYNANHVGTLYLDLYARPDKLSAPAQFTVQNPSPGQYKFI</sequence>
<name>A0A0J7YLY5_BETVV</name>
<dbReference type="GO" id="GO:0006508">
    <property type="term" value="P:proteolysis"/>
    <property type="evidence" value="ECO:0007669"/>
    <property type="project" value="UniProtKB-KW"/>
</dbReference>
<evidence type="ECO:0000256" key="4">
    <source>
        <dbReference type="ARBA" id="ARBA00022833"/>
    </source>
</evidence>
<gene>
    <name evidence="8" type="ORF">BVRB_017890</name>
</gene>
<dbReference type="GO" id="GO:0046872">
    <property type="term" value="F:metal ion binding"/>
    <property type="evidence" value="ECO:0007669"/>
    <property type="project" value="UniProtKB-UniRule"/>
</dbReference>
<keyword evidence="9" id="KW-1185">Reference proteome</keyword>
<organism evidence="8 9">
    <name type="scientific">Beta vulgaris subsp. vulgaris</name>
    <name type="common">Beet</name>
    <dbReference type="NCBI Taxonomy" id="3555"/>
    <lineage>
        <taxon>Eukaryota</taxon>
        <taxon>Viridiplantae</taxon>
        <taxon>Streptophyta</taxon>
        <taxon>Embryophyta</taxon>
        <taxon>Tracheophyta</taxon>
        <taxon>Spermatophyta</taxon>
        <taxon>Magnoliopsida</taxon>
        <taxon>eudicotyledons</taxon>
        <taxon>Gunneridae</taxon>
        <taxon>Pentapetalae</taxon>
        <taxon>Caryophyllales</taxon>
        <taxon>Chenopodiaceae</taxon>
        <taxon>Betoideae</taxon>
        <taxon>Beta</taxon>
    </lineage>
</organism>
<keyword evidence="5 6" id="KW-0482">Metalloprotease</keyword>
<evidence type="ECO:0000256" key="2">
    <source>
        <dbReference type="ARBA" id="ARBA00022723"/>
    </source>
</evidence>
<dbReference type="EMBL" id="KQ125913">
    <property type="protein sequence ID" value="KMS64669.1"/>
    <property type="molecule type" value="Genomic_DNA"/>
</dbReference>
<keyword evidence="2 6" id="KW-0479">Metal-binding</keyword>
<dbReference type="Proteomes" id="UP000035740">
    <property type="component" value="Unassembled WGS sequence"/>
</dbReference>
<dbReference type="AlphaFoldDB" id="A0A0J7YLY5"/>